<dbReference type="GO" id="GO:0005737">
    <property type="term" value="C:cytoplasm"/>
    <property type="evidence" value="ECO:0007669"/>
    <property type="project" value="UniProtKB-ARBA"/>
</dbReference>
<protein>
    <recommendedName>
        <fullName evidence="1">Calponin-homology (CH) domain-containing protein</fullName>
    </recommendedName>
</protein>
<evidence type="ECO:0000313" key="3">
    <source>
        <dbReference type="Proteomes" id="UP001160148"/>
    </source>
</evidence>
<organism evidence="2 3">
    <name type="scientific">Macrosiphum euphorbiae</name>
    <name type="common">potato aphid</name>
    <dbReference type="NCBI Taxonomy" id="13131"/>
    <lineage>
        <taxon>Eukaryota</taxon>
        <taxon>Metazoa</taxon>
        <taxon>Ecdysozoa</taxon>
        <taxon>Arthropoda</taxon>
        <taxon>Hexapoda</taxon>
        <taxon>Insecta</taxon>
        <taxon>Pterygota</taxon>
        <taxon>Neoptera</taxon>
        <taxon>Paraneoptera</taxon>
        <taxon>Hemiptera</taxon>
        <taxon>Sternorrhyncha</taxon>
        <taxon>Aphidomorpha</taxon>
        <taxon>Aphidoidea</taxon>
        <taxon>Aphididae</taxon>
        <taxon>Macrosiphini</taxon>
        <taxon>Macrosiphum</taxon>
    </lineage>
</organism>
<keyword evidence="3" id="KW-1185">Reference proteome</keyword>
<dbReference type="InterPro" id="IPR056199">
    <property type="entry name" value="SPEF2_C"/>
</dbReference>
<sequence>MSNILREWLIHQLGVEVNSLQPNNLSSKFQNGMLIGKILQNYDIMSSKDFSLLVDQEDEVIKKSNFRHLKTWLNMLHIPLDNDTVTGIISGESSVIFAFLYKLCFLLESPNNLNIIGHAKKLYKSLGNYDFSHRLFTPGRIVNFPYNKQQLNQKSIDAKPNENLSTLYENDKITYFECSLSRKINRWTARGHESCNRYLFDIKTRKEHVKVYELWRKETTNKYLKKNLENNIRHNKDVLRNKSILNRLDCMSDCEEQLINRINDSRIVTKKRKPFFVKNNVELIQNNIVHKKNDISEENKLNLKIKLIERNNDIEKKTKTTIMKSVVRDLFDVSIRRAAYIKTYDDNIPKYLWNNWMNMFIKGRPMLNILDDTLGLLLDIDYVTENKPFSDEEIETQSILDHIEIMDYLERKDGWSEKKKHMGLKSNSLLTSTVCRALGFLVYDVFTLYYALPPSSISIDDFILGPVFGVLSCKIKDSLKQDICNALIKRNILPVLPTAALQYCSRAYCQLTDNDELIETLEDLEDSDDQDEPEDPEENITIDNIKLTQENPMTLNGVETSKQTQTSWNIEKFQELVECGETAFLHIYTGKPLPKHCLIDCVLYYIKAKKLSGGCVFMEFSKEDIKTLEERLSNRNSPPFGAHKFMKDIKPTVLAPFKGPDLVGIGRYGTSFTRYLKIVSDEYDLDKFSDLHEYYKSHNRLTLLQTKNKNVDLDNYKIELICDVLNGQNVNWSNESNWVNCIYDMNKDQTNYEEATNSSKLSVQPIKVTKSAFKRKRLHGKSEFEYMDYISSSKVNMITNESLDTRGDITRPEQVKSKLFNVQISADIGVVLVQFWISMEKNFIQNMKWCFFNRRILISNQMPYMSSINNYINEILKQQNIEKIELVKALQSDLLKIPNDALMMPDLIRQLISTVADTRVILTQLTNQKIKDCKQFIRNENIDKRLDNTMNSMILVYKHMLQTEVDRTVNTILFIHSYMSKVYNKKLTASVIPNHIGVTLSKDQEFKAKGVEQVASVEFYFKWFDATLNMVNNKLRATLKLTYEWLAEMKKIHSVSPLESSSVYLKIWTFLIDKENFRSADQLKLILNRFYEDIKEMESYIVQYQLDMNRRIDDCLQKELFGIDCICNLFEAAINEKQYVRHEIVFFDNNFYLNADNVLQPSNPPPHPFPLLEPEDQCIVTIHNLKKITNQLVAICPNRRISLVALSSLLKTYLKHHPEIEWFNTSNYVLRTMFGFNVNYVDWSDFVLHCLELPYPNIEDLLYLKNQYLELEKKREKNPNQNYTEGTINKDEFDSVLLWYQKMLPPNPSICFRFIKIKELLFKTFSIDGKLDYVAMLLALCKDNHSIMGLIKAISLIMNQNIMVDEFDSSNHMNERHSINLPIDTIYKVLMICLKNFKDPNNSDIEDLVTSILNVLSDMLQHNSDTFSVLKLLQNDELKSVSEIGFRFNSRPLSSIVNSLK</sequence>
<dbReference type="InterPro" id="IPR054517">
    <property type="entry name" value="SPEF2_D5"/>
</dbReference>
<dbReference type="PANTHER" id="PTHR14919">
    <property type="entry name" value="KPL2-RELATED"/>
    <property type="match status" value="1"/>
</dbReference>
<dbReference type="PANTHER" id="PTHR14919:SF0">
    <property type="entry name" value="SPERM FLAGELLAR PROTEIN 2"/>
    <property type="match status" value="1"/>
</dbReference>
<dbReference type="EMBL" id="CARXXK010000002">
    <property type="protein sequence ID" value="CAI6355365.1"/>
    <property type="molecule type" value="Genomic_DNA"/>
</dbReference>
<dbReference type="Pfam" id="PF24082">
    <property type="entry name" value="SPEF2_C"/>
    <property type="match status" value="1"/>
</dbReference>
<reference evidence="2 3" key="1">
    <citation type="submission" date="2023-01" db="EMBL/GenBank/DDBJ databases">
        <authorList>
            <person name="Whitehead M."/>
        </authorList>
    </citation>
    <scope>NUCLEOTIDE SEQUENCE [LARGE SCALE GENOMIC DNA]</scope>
</reference>
<dbReference type="Gene3D" id="1.10.418.10">
    <property type="entry name" value="Calponin-like domain"/>
    <property type="match status" value="1"/>
</dbReference>
<evidence type="ECO:0000313" key="2">
    <source>
        <dbReference type="EMBL" id="CAI6355365.1"/>
    </source>
</evidence>
<proteinExistence type="predicted"/>
<dbReference type="Pfam" id="PF22946">
    <property type="entry name" value="SPEF2_D5"/>
    <property type="match status" value="1"/>
</dbReference>
<accession>A0AAV0WH46</accession>
<dbReference type="InterPro" id="IPR001715">
    <property type="entry name" value="CH_dom"/>
</dbReference>
<name>A0AAV0WH46_9HEMI</name>
<comment type="caution">
    <text evidence="2">The sequence shown here is derived from an EMBL/GenBank/DDBJ whole genome shotgun (WGS) entry which is preliminary data.</text>
</comment>
<evidence type="ECO:0000259" key="1">
    <source>
        <dbReference type="PROSITE" id="PS50021"/>
    </source>
</evidence>
<feature type="domain" description="Calponin-homology (CH)" evidence="1">
    <location>
        <begin position="1"/>
        <end position="108"/>
    </location>
</feature>
<dbReference type="InterPro" id="IPR052634">
    <property type="entry name" value="Sperm_flagellar-bone_growth"/>
</dbReference>
<dbReference type="InterPro" id="IPR010441">
    <property type="entry name" value="CH_2"/>
</dbReference>
<dbReference type="InterPro" id="IPR036872">
    <property type="entry name" value="CH_dom_sf"/>
</dbReference>
<dbReference type="Proteomes" id="UP001160148">
    <property type="component" value="Unassembled WGS sequence"/>
</dbReference>
<gene>
    <name evidence="2" type="ORF">MEUPH1_LOCUS11230</name>
</gene>
<dbReference type="Pfam" id="PF06294">
    <property type="entry name" value="CH_2"/>
    <property type="match status" value="1"/>
</dbReference>
<dbReference type="PROSITE" id="PS50021">
    <property type="entry name" value="CH"/>
    <property type="match status" value="1"/>
</dbReference>